<sequence length="335" mass="38468">MPDPDPPSRKRHRTAKPPSHNLIKSSKFWFPDGNIDLIAQKTSFRVHSSILSIHSNVFRDMLSIPQPNDTEQLDGCKMVHLSDTSEELTVLLSALYEGASIFGDHNVLPFSSVQTLVRLGMKYQVAAASQEGIRRLRELYSPDDTMRSMKYLIEGKQDPDFAFSIAISPEDSISVLHLAGTFDIRSVMPMAMYACCQLDIDVCVAAVSSEKWSLEDFRSCLKVKEVLRKRESSIRQKLYKSRRGEDDCDLNSCHDAWRRPFSRRNTQHDDKLWTTGTHPLSWHPWLLAKTREREWNCCRSCLSKLEGHLEESDLVTWTVVEEFFKDNKLEDDADV</sequence>
<evidence type="ECO:0000259" key="1">
    <source>
        <dbReference type="PROSITE" id="PS50097"/>
    </source>
</evidence>
<dbReference type="Pfam" id="PF00651">
    <property type="entry name" value="BTB"/>
    <property type="match status" value="1"/>
</dbReference>
<feature type="domain" description="BTB" evidence="1">
    <location>
        <begin position="33"/>
        <end position="104"/>
    </location>
</feature>
<dbReference type="EMBL" id="OZ037952">
    <property type="protein sequence ID" value="CAL1717101.1"/>
    <property type="molecule type" value="Genomic_DNA"/>
</dbReference>
<evidence type="ECO:0000313" key="2">
    <source>
        <dbReference type="EMBL" id="CAL1717101.1"/>
    </source>
</evidence>
<keyword evidence="3" id="KW-1185">Reference proteome</keyword>
<dbReference type="InterPro" id="IPR000210">
    <property type="entry name" value="BTB/POZ_dom"/>
</dbReference>
<proteinExistence type="predicted"/>
<organism evidence="2 3">
    <name type="scientific">Somion occarium</name>
    <dbReference type="NCBI Taxonomy" id="3059160"/>
    <lineage>
        <taxon>Eukaryota</taxon>
        <taxon>Fungi</taxon>
        <taxon>Dikarya</taxon>
        <taxon>Basidiomycota</taxon>
        <taxon>Agaricomycotina</taxon>
        <taxon>Agaricomycetes</taxon>
        <taxon>Polyporales</taxon>
        <taxon>Cerrenaceae</taxon>
        <taxon>Somion</taxon>
    </lineage>
</organism>
<dbReference type="Gene3D" id="3.30.710.10">
    <property type="entry name" value="Potassium Channel Kv1.1, Chain A"/>
    <property type="match status" value="1"/>
</dbReference>
<evidence type="ECO:0000313" key="3">
    <source>
        <dbReference type="Proteomes" id="UP001497453"/>
    </source>
</evidence>
<dbReference type="PROSITE" id="PS50097">
    <property type="entry name" value="BTB"/>
    <property type="match status" value="1"/>
</dbReference>
<gene>
    <name evidence="2" type="ORF">GFSPODELE1_LOCUS11051</name>
</gene>
<dbReference type="Proteomes" id="UP001497453">
    <property type="component" value="Chromosome 9"/>
</dbReference>
<reference evidence="3" key="1">
    <citation type="submission" date="2024-04" db="EMBL/GenBank/DDBJ databases">
        <authorList>
            <person name="Shaw F."/>
            <person name="Minotto A."/>
        </authorList>
    </citation>
    <scope>NUCLEOTIDE SEQUENCE [LARGE SCALE GENOMIC DNA]</scope>
</reference>
<name>A0ABP1EAS7_9APHY</name>
<dbReference type="CDD" id="cd18186">
    <property type="entry name" value="BTB_POZ_ZBTB_KLHL-like"/>
    <property type="match status" value="1"/>
</dbReference>
<dbReference type="SUPFAM" id="SSF54695">
    <property type="entry name" value="POZ domain"/>
    <property type="match status" value="1"/>
</dbReference>
<protein>
    <recommendedName>
        <fullName evidence="1">BTB domain-containing protein</fullName>
    </recommendedName>
</protein>
<accession>A0ABP1EAS7</accession>
<dbReference type="InterPro" id="IPR011333">
    <property type="entry name" value="SKP1/BTB/POZ_sf"/>
</dbReference>